<feature type="chain" id="PRO_5042131067" evidence="2">
    <location>
        <begin position="18"/>
        <end position="334"/>
    </location>
</feature>
<gene>
    <name evidence="3" type="ORF">LX32DRAFT_668517</name>
</gene>
<proteinExistence type="predicted"/>
<evidence type="ECO:0000313" key="4">
    <source>
        <dbReference type="Proteomes" id="UP001232148"/>
    </source>
</evidence>
<keyword evidence="2" id="KW-0732">Signal</keyword>
<feature type="region of interest" description="Disordered" evidence="1">
    <location>
        <begin position="183"/>
        <end position="233"/>
    </location>
</feature>
<evidence type="ECO:0000256" key="2">
    <source>
        <dbReference type="SAM" id="SignalP"/>
    </source>
</evidence>
<evidence type="ECO:0000256" key="1">
    <source>
        <dbReference type="SAM" id="MobiDB-lite"/>
    </source>
</evidence>
<comment type="caution">
    <text evidence="3">The sequence shown here is derived from an EMBL/GenBank/DDBJ whole genome shotgun (WGS) entry which is preliminary data.</text>
</comment>
<protein>
    <submittedName>
        <fullName evidence="3">Uncharacterized protein</fullName>
    </submittedName>
</protein>
<dbReference type="EMBL" id="MU843088">
    <property type="protein sequence ID" value="KAK2021656.1"/>
    <property type="molecule type" value="Genomic_DNA"/>
</dbReference>
<accession>A0AAD9LTT5</accession>
<reference evidence="3" key="1">
    <citation type="submission" date="2021-06" db="EMBL/GenBank/DDBJ databases">
        <title>Comparative genomics, transcriptomics and evolutionary studies reveal genomic signatures of adaptation to plant cell wall in hemibiotrophic fungi.</title>
        <authorList>
            <consortium name="DOE Joint Genome Institute"/>
            <person name="Baroncelli R."/>
            <person name="Diaz J.F."/>
            <person name="Benocci T."/>
            <person name="Peng M."/>
            <person name="Battaglia E."/>
            <person name="Haridas S."/>
            <person name="Andreopoulos W."/>
            <person name="Labutti K."/>
            <person name="Pangilinan J."/>
            <person name="Floch G.L."/>
            <person name="Makela M.R."/>
            <person name="Henrissat B."/>
            <person name="Grigoriev I.V."/>
            <person name="Crouch J.A."/>
            <person name="De Vries R.P."/>
            <person name="Sukno S.A."/>
            <person name="Thon M.R."/>
        </authorList>
    </citation>
    <scope>NUCLEOTIDE SEQUENCE</scope>
    <source>
        <strain evidence="3">MAFF235873</strain>
    </source>
</reference>
<keyword evidence="4" id="KW-1185">Reference proteome</keyword>
<sequence>MSEAFWLSLGVASPALAARVPELPEPSTCLQQEITGAPDLDDAALVQHHDTVKVGDRVQAVGDGDDGVVLELLADEVLDRLFGVGVDTGRSISTLPSPESKGERRGRGAETYLLYGSGKEEELSLPVAQCLLGELGVQPATLADRLPEPEARERRLHDGVVVGNGADGVEVLAHRAGEDELVLGDGYEGRPQGQQREGVQGHPVDRDGAGGQRKEAQEGEEEGGLAAARGNVTELDGTTARPAIYIRLRHRATFLGISRRCRQCRSPHGVVLDLVRGLLGEVLDARDGTDGGLERGPELDQHLESLGEGDELNEGDAIVRSRTRVSHCWVSRRM</sequence>
<feature type="compositionally biased region" description="Basic and acidic residues" evidence="1">
    <location>
        <begin position="203"/>
        <end position="217"/>
    </location>
</feature>
<dbReference type="AlphaFoldDB" id="A0AAD9LTT5"/>
<feature type="signal peptide" evidence="2">
    <location>
        <begin position="1"/>
        <end position="17"/>
    </location>
</feature>
<evidence type="ECO:0000313" key="3">
    <source>
        <dbReference type="EMBL" id="KAK2021656.1"/>
    </source>
</evidence>
<organism evidence="3 4">
    <name type="scientific">Colletotrichum zoysiae</name>
    <dbReference type="NCBI Taxonomy" id="1216348"/>
    <lineage>
        <taxon>Eukaryota</taxon>
        <taxon>Fungi</taxon>
        <taxon>Dikarya</taxon>
        <taxon>Ascomycota</taxon>
        <taxon>Pezizomycotina</taxon>
        <taxon>Sordariomycetes</taxon>
        <taxon>Hypocreomycetidae</taxon>
        <taxon>Glomerellales</taxon>
        <taxon>Glomerellaceae</taxon>
        <taxon>Colletotrichum</taxon>
        <taxon>Colletotrichum graminicola species complex</taxon>
    </lineage>
</organism>
<name>A0AAD9LTT5_9PEZI</name>
<dbReference type="Proteomes" id="UP001232148">
    <property type="component" value="Unassembled WGS sequence"/>
</dbReference>